<feature type="region of interest" description="Disordered" evidence="2">
    <location>
        <begin position="403"/>
        <end position="461"/>
    </location>
</feature>
<dbReference type="InterPro" id="IPR037883">
    <property type="entry name" value="Knr4/Smi1-like_sf"/>
</dbReference>
<evidence type="ECO:0000256" key="2">
    <source>
        <dbReference type="SAM" id="MobiDB-lite"/>
    </source>
</evidence>
<dbReference type="GO" id="GO:0043332">
    <property type="term" value="C:mating projection tip"/>
    <property type="evidence" value="ECO:0007669"/>
    <property type="project" value="TreeGrafter"/>
</dbReference>
<feature type="compositionally biased region" description="Basic and acidic residues" evidence="2">
    <location>
        <begin position="590"/>
        <end position="632"/>
    </location>
</feature>
<dbReference type="Pfam" id="PF09346">
    <property type="entry name" value="SMI1_KNR4"/>
    <property type="match status" value="1"/>
</dbReference>
<dbReference type="SMART" id="SM00860">
    <property type="entry name" value="SMI1_KNR4"/>
    <property type="match status" value="1"/>
</dbReference>
<sequence>MKSFLHNVSSFVHSITTDDHYASYGSQYKSSPLTKSGSSDDIDPIHTNSTYYRSGINGSSSNIVSENGQTGSNINETGRPYGASNYASYSSDRLNNANPYGSTTNLAASGSSSSLNKVNYTPGMRSSHIGNASHPSEIPLQDYNDGAPLPPPVSVSWQRIDQWTEDFFPELYDQLCYPASSADLNELENDLDCTLPLDVRDSYLVHDGQEKWGKPAGIIYGITLLDLESISEEWDHWRLTAVKLNKAINKTRSNPPSSLGVNSRSDVSLRDLTAKDGIPSSNDNWLYHQESVPEECIQKVYAHPGWIPLAKDFCGNNIAVDLAPGPRGKWGQVILFGRDFDRKFVVAPSWAAFLAQLADDFGNGNVEVDNTPDSEDIFFKTDSGRLLSSYFTVLKSRVERQVRQNKRLPKLPSHSNSSVHNTNHSNSVTNLSLPSKRIPSTNSMPQFKQKQPLSSPATPSLISPVASSANLMDKNSTADIVISINGTKLENFDEEKEPESEKVNGKIKKNEDLSLSDVMQEPTIISGVQDEKKTEIKLKEEPSVDNTLAADGDLKDEQIKDEDLKDEKVVSEEAEGEEIENEGVEDEEAKTENKETEAEEEVIKPELKEEKKKKEESKDEEVTKEEVVEVEL</sequence>
<dbReference type="GO" id="GO:0070880">
    <property type="term" value="P:fungal-type cell wall beta-glucan biosynthetic process"/>
    <property type="evidence" value="ECO:0007669"/>
    <property type="project" value="TreeGrafter"/>
</dbReference>
<evidence type="ECO:0000256" key="1">
    <source>
        <dbReference type="ARBA" id="ARBA00005303"/>
    </source>
</evidence>
<feature type="compositionally biased region" description="Acidic residues" evidence="2">
    <location>
        <begin position="572"/>
        <end position="589"/>
    </location>
</feature>
<evidence type="ECO:0000313" key="4">
    <source>
        <dbReference type="EMBL" id="ODQ66632.1"/>
    </source>
</evidence>
<reference evidence="4 5" key="1">
    <citation type="journal article" date="2016" name="Proc. Natl. Acad. Sci. U.S.A.">
        <title>Comparative genomics of biotechnologically important yeasts.</title>
        <authorList>
            <person name="Riley R."/>
            <person name="Haridas S."/>
            <person name="Wolfe K.H."/>
            <person name="Lopes M.R."/>
            <person name="Hittinger C.T."/>
            <person name="Goeker M."/>
            <person name="Salamov A.A."/>
            <person name="Wisecaver J.H."/>
            <person name="Long T.M."/>
            <person name="Calvey C.H."/>
            <person name="Aerts A.L."/>
            <person name="Barry K.W."/>
            <person name="Choi C."/>
            <person name="Clum A."/>
            <person name="Coughlan A.Y."/>
            <person name="Deshpande S."/>
            <person name="Douglass A.P."/>
            <person name="Hanson S.J."/>
            <person name="Klenk H.-P."/>
            <person name="LaButti K.M."/>
            <person name="Lapidus A."/>
            <person name="Lindquist E.A."/>
            <person name="Lipzen A.M."/>
            <person name="Meier-Kolthoff J.P."/>
            <person name="Ohm R.A."/>
            <person name="Otillar R.P."/>
            <person name="Pangilinan J.L."/>
            <person name="Peng Y."/>
            <person name="Rokas A."/>
            <person name="Rosa C.A."/>
            <person name="Scheuner C."/>
            <person name="Sibirny A.A."/>
            <person name="Slot J.C."/>
            <person name="Stielow J.B."/>
            <person name="Sun H."/>
            <person name="Kurtzman C.P."/>
            <person name="Blackwell M."/>
            <person name="Grigoriev I.V."/>
            <person name="Jeffries T.W."/>
        </authorList>
    </citation>
    <scope>NUCLEOTIDE SEQUENCE [LARGE SCALE GENOMIC DNA]</scope>
    <source>
        <strain evidence="4 5">DSM 6958</strain>
    </source>
</reference>
<feature type="compositionally biased region" description="Low complexity" evidence="2">
    <location>
        <begin position="413"/>
        <end position="433"/>
    </location>
</feature>
<dbReference type="InterPro" id="IPR009203">
    <property type="entry name" value="Knr4/Smi1"/>
</dbReference>
<dbReference type="EMBL" id="KV454408">
    <property type="protein sequence ID" value="ODQ66632.1"/>
    <property type="molecule type" value="Genomic_DNA"/>
</dbReference>
<accession>A0A1E3PNY0</accession>
<keyword evidence="5" id="KW-1185">Reference proteome</keyword>
<evidence type="ECO:0000259" key="3">
    <source>
        <dbReference type="SMART" id="SM00860"/>
    </source>
</evidence>
<dbReference type="InterPro" id="IPR018958">
    <property type="entry name" value="Knr4/Smi1-like_dom"/>
</dbReference>
<name>A0A1E3PNY0_9ASCO</name>
<protein>
    <submittedName>
        <fullName evidence="4">Cell wall assembly and cell proliferation coordinating protein</fullName>
    </submittedName>
</protein>
<feature type="compositionally biased region" description="Basic and acidic residues" evidence="2">
    <location>
        <begin position="552"/>
        <end position="571"/>
    </location>
</feature>
<dbReference type="STRING" id="857566.A0A1E3PNY0"/>
<dbReference type="SUPFAM" id="SSF160631">
    <property type="entry name" value="SMI1/KNR4-like"/>
    <property type="match status" value="1"/>
</dbReference>
<dbReference type="Proteomes" id="UP000095009">
    <property type="component" value="Unassembled WGS sequence"/>
</dbReference>
<feature type="region of interest" description="Disordered" evidence="2">
    <location>
        <begin position="536"/>
        <end position="632"/>
    </location>
</feature>
<comment type="similarity">
    <text evidence="1">Belongs to the KNR4/SMI1 family.</text>
</comment>
<feature type="domain" description="Knr4/Smi1-like" evidence="3">
    <location>
        <begin position="178"/>
        <end position="356"/>
    </location>
</feature>
<organism evidence="4 5">
    <name type="scientific">Nadsonia fulvescens var. elongata DSM 6958</name>
    <dbReference type="NCBI Taxonomy" id="857566"/>
    <lineage>
        <taxon>Eukaryota</taxon>
        <taxon>Fungi</taxon>
        <taxon>Dikarya</taxon>
        <taxon>Ascomycota</taxon>
        <taxon>Saccharomycotina</taxon>
        <taxon>Dipodascomycetes</taxon>
        <taxon>Dipodascales</taxon>
        <taxon>Dipodascales incertae sedis</taxon>
        <taxon>Nadsonia</taxon>
    </lineage>
</organism>
<dbReference type="AlphaFoldDB" id="A0A1E3PNY0"/>
<evidence type="ECO:0000313" key="5">
    <source>
        <dbReference type="Proteomes" id="UP000095009"/>
    </source>
</evidence>
<dbReference type="OrthoDB" id="2305498at2759"/>
<gene>
    <name evidence="4" type="ORF">NADFUDRAFT_82393</name>
</gene>
<feature type="compositionally biased region" description="Polar residues" evidence="2">
    <location>
        <begin position="438"/>
        <end position="461"/>
    </location>
</feature>
<proteinExistence type="inferred from homology"/>
<dbReference type="PANTHER" id="PTHR47432:SF1">
    <property type="entry name" value="CELL WALL ASSEMBLY REGULATOR SMI1"/>
    <property type="match status" value="1"/>
</dbReference>
<dbReference type="InterPro" id="IPR051873">
    <property type="entry name" value="KNR4/SMI1_regulator"/>
</dbReference>
<dbReference type="PANTHER" id="PTHR47432">
    <property type="entry name" value="CELL WALL ASSEMBLY REGULATOR SMI1"/>
    <property type="match status" value="1"/>
</dbReference>
<dbReference type="Gene3D" id="3.40.1580.10">
    <property type="entry name" value="SMI1/KNR4-like"/>
    <property type="match status" value="1"/>
</dbReference>
<dbReference type="PIRSF" id="PIRSF017023">
    <property type="entry name" value="KNR4"/>
    <property type="match status" value="1"/>
</dbReference>